<keyword evidence="1" id="KW-0732">Signal</keyword>
<feature type="chain" id="PRO_5047286458" evidence="1">
    <location>
        <begin position="19"/>
        <end position="335"/>
    </location>
</feature>
<reference evidence="2" key="1">
    <citation type="journal article" date="2022" name="bioRxiv">
        <title>Genomics of Preaxostyla Flagellates Illuminates Evolutionary Transitions and the Path Towards Mitochondrial Loss.</title>
        <authorList>
            <person name="Novak L.V.F."/>
            <person name="Treitli S.C."/>
            <person name="Pyrih J."/>
            <person name="Halakuc P."/>
            <person name="Pipaliya S.V."/>
            <person name="Vacek V."/>
            <person name="Brzon O."/>
            <person name="Soukal P."/>
            <person name="Eme L."/>
            <person name="Dacks J.B."/>
            <person name="Karnkowska A."/>
            <person name="Elias M."/>
            <person name="Hampl V."/>
        </authorList>
    </citation>
    <scope>NUCLEOTIDE SEQUENCE</scope>
    <source>
        <strain evidence="2">RCP-MX</strain>
    </source>
</reference>
<accession>A0ABQ8ULM9</accession>
<comment type="caution">
    <text evidence="2">The sequence shown here is derived from an EMBL/GenBank/DDBJ whole genome shotgun (WGS) entry which is preliminary data.</text>
</comment>
<evidence type="ECO:0000256" key="1">
    <source>
        <dbReference type="SAM" id="SignalP"/>
    </source>
</evidence>
<dbReference type="EMBL" id="JAPMOS010000032">
    <property type="protein sequence ID" value="KAJ4458239.1"/>
    <property type="molecule type" value="Genomic_DNA"/>
</dbReference>
<protein>
    <submittedName>
        <fullName evidence="2">Uncharacterized protein</fullName>
    </submittedName>
</protein>
<organism evidence="2 3">
    <name type="scientific">Paratrimastix pyriformis</name>
    <dbReference type="NCBI Taxonomy" id="342808"/>
    <lineage>
        <taxon>Eukaryota</taxon>
        <taxon>Metamonada</taxon>
        <taxon>Preaxostyla</taxon>
        <taxon>Paratrimastigidae</taxon>
        <taxon>Paratrimastix</taxon>
    </lineage>
</organism>
<evidence type="ECO:0000313" key="3">
    <source>
        <dbReference type="Proteomes" id="UP001141327"/>
    </source>
</evidence>
<keyword evidence="3" id="KW-1185">Reference proteome</keyword>
<sequence length="335" mass="35142">MKLTTLLLGLTVAQMAWASPFAITASSIQKLGGSLAGIKPAVKTPAGADAYLGVMSCLGYYGPLGPYGPLGLLGPIGTNVWNPSYWISAVGDWSTWSSKLAQLNGPLSEAGPLGPNGPLGQAYWSTLPAINDFCKQLQAGGVWSALGPVGPLGALGPLGPLGPVGAHGFATDSNGRYVKGGVEQRSVSVSYQGSTRTFPLYENYRAEYAQKKTDNDVSFMVEGSMIYGDSHTYKFTAPTAQFVTVLLTPLAQADAFDLIISDAATHKVIASSTETTFINHVVFPAPAGKQLVATVKLSFTGHFPPSMYRLYVTGSTEYIATTDISGKHQIGAPNL</sequence>
<proteinExistence type="predicted"/>
<evidence type="ECO:0000313" key="2">
    <source>
        <dbReference type="EMBL" id="KAJ4458239.1"/>
    </source>
</evidence>
<feature type="signal peptide" evidence="1">
    <location>
        <begin position="1"/>
        <end position="18"/>
    </location>
</feature>
<name>A0ABQ8ULM9_9EUKA</name>
<gene>
    <name evidence="2" type="ORF">PAPYR_6058</name>
</gene>
<dbReference type="Proteomes" id="UP001141327">
    <property type="component" value="Unassembled WGS sequence"/>
</dbReference>